<keyword evidence="4" id="KW-0732">Signal</keyword>
<evidence type="ECO:0000256" key="6">
    <source>
        <dbReference type="SAM" id="MobiDB-lite"/>
    </source>
</evidence>
<dbReference type="EMBL" id="RHHT01000015">
    <property type="protein sequence ID" value="RNB80838.1"/>
    <property type="molecule type" value="Genomic_DNA"/>
</dbReference>
<accession>A0A3M8CYW8</accession>
<dbReference type="SUPFAM" id="SSF53850">
    <property type="entry name" value="Periplasmic binding protein-like II"/>
    <property type="match status" value="1"/>
</dbReference>
<evidence type="ECO:0000256" key="4">
    <source>
        <dbReference type="ARBA" id="ARBA00022729"/>
    </source>
</evidence>
<dbReference type="AlphaFoldDB" id="A0A3M8CYW8"/>
<evidence type="ECO:0000256" key="5">
    <source>
        <dbReference type="ARBA" id="ARBA00022856"/>
    </source>
</evidence>
<dbReference type="PANTHER" id="PTHR30290">
    <property type="entry name" value="PERIPLASMIC BINDING COMPONENT OF ABC TRANSPORTER"/>
    <property type="match status" value="1"/>
</dbReference>
<keyword evidence="3" id="KW-0813">Transport</keyword>
<evidence type="ECO:0000256" key="2">
    <source>
        <dbReference type="ARBA" id="ARBA00005695"/>
    </source>
</evidence>
<keyword evidence="5" id="KW-0571">Peptide transport</keyword>
<comment type="caution">
    <text evidence="8">The sequence shown here is derived from an EMBL/GenBank/DDBJ whole genome shotgun (WGS) entry which is preliminary data.</text>
</comment>
<keyword evidence="5" id="KW-0653">Protein transport</keyword>
<dbReference type="Proteomes" id="UP000281915">
    <property type="component" value="Unassembled WGS sequence"/>
</dbReference>
<proteinExistence type="inferred from homology"/>
<dbReference type="GO" id="GO:0030288">
    <property type="term" value="C:outer membrane-bounded periplasmic space"/>
    <property type="evidence" value="ECO:0007669"/>
    <property type="project" value="UniProtKB-ARBA"/>
</dbReference>
<dbReference type="InterPro" id="IPR039424">
    <property type="entry name" value="SBP_5"/>
</dbReference>
<comment type="similarity">
    <text evidence="2">Belongs to the bacterial solute-binding protein 5 family.</text>
</comment>
<evidence type="ECO:0000256" key="3">
    <source>
        <dbReference type="ARBA" id="ARBA00022448"/>
    </source>
</evidence>
<evidence type="ECO:0000259" key="7">
    <source>
        <dbReference type="Pfam" id="PF00496"/>
    </source>
</evidence>
<comment type="subcellular location">
    <subcellularLocation>
        <location evidence="1">Cell envelope</location>
    </subcellularLocation>
</comment>
<dbReference type="GO" id="GO:1904680">
    <property type="term" value="F:peptide transmembrane transporter activity"/>
    <property type="evidence" value="ECO:0007669"/>
    <property type="project" value="TreeGrafter"/>
</dbReference>
<evidence type="ECO:0000256" key="1">
    <source>
        <dbReference type="ARBA" id="ARBA00004196"/>
    </source>
</evidence>
<dbReference type="PIRSF" id="PIRSF002741">
    <property type="entry name" value="MppA"/>
    <property type="match status" value="1"/>
</dbReference>
<feature type="domain" description="Solute-binding protein family 5" evidence="7">
    <location>
        <begin position="116"/>
        <end position="493"/>
    </location>
</feature>
<name>A0A3M8CYW8_9BACL</name>
<dbReference type="FunFam" id="3.90.76.10:FF:000001">
    <property type="entry name" value="Oligopeptide ABC transporter substrate-binding protein"/>
    <property type="match status" value="1"/>
</dbReference>
<dbReference type="PANTHER" id="PTHR30290:SF10">
    <property type="entry name" value="PERIPLASMIC OLIGOPEPTIDE-BINDING PROTEIN-RELATED"/>
    <property type="match status" value="1"/>
</dbReference>
<dbReference type="Gene3D" id="3.10.105.10">
    <property type="entry name" value="Dipeptide-binding Protein, Domain 3"/>
    <property type="match status" value="1"/>
</dbReference>
<protein>
    <submittedName>
        <fullName evidence="8">Peptide ABC transporter substrate-binding protein</fullName>
    </submittedName>
</protein>
<dbReference type="Gene3D" id="3.40.190.10">
    <property type="entry name" value="Periplasmic binding protein-like II"/>
    <property type="match status" value="1"/>
</dbReference>
<reference evidence="8 9" key="1">
    <citation type="submission" date="2018-10" db="EMBL/GenBank/DDBJ databases">
        <title>Phylogenomics of Brevibacillus.</title>
        <authorList>
            <person name="Dunlap C."/>
        </authorList>
    </citation>
    <scope>NUCLEOTIDE SEQUENCE [LARGE SCALE GENOMIC DNA]</scope>
    <source>
        <strain evidence="8 9">JCM 15085</strain>
    </source>
</reference>
<dbReference type="Gene3D" id="3.90.76.10">
    <property type="entry name" value="Dipeptide-binding Protein, Domain 1"/>
    <property type="match status" value="1"/>
</dbReference>
<evidence type="ECO:0000313" key="9">
    <source>
        <dbReference type="Proteomes" id="UP000281915"/>
    </source>
</evidence>
<dbReference type="GO" id="GO:0043190">
    <property type="term" value="C:ATP-binding cassette (ABC) transporter complex"/>
    <property type="evidence" value="ECO:0007669"/>
    <property type="project" value="InterPro"/>
</dbReference>
<feature type="region of interest" description="Disordered" evidence="6">
    <location>
        <begin position="46"/>
        <end position="73"/>
    </location>
</feature>
<dbReference type="InterPro" id="IPR000914">
    <property type="entry name" value="SBP_5_dom"/>
</dbReference>
<sequence length="575" mass="65248">MPQMKAVFQDGFSYITEKRGKKMKKLVGLFFKLSLVATIIAGCSSSNTTAPGNTSTPNTSNTTENKTESPPKEKKVVYALPAEPETLDPTLNVYSRSSIVMQNLFRGLYKINKDGQPVPSLASDTQIDETGTKYTFKINPNAKWSDGKPVTAHDFEYSWKRVLNPDVASEAAFDLFYLKNGQNYNEGKATADEVGVKAVDDQTLEVQLENPTTYFLNLLCATSYYPVRKDVVDGNDGWTKTPETYLVTGPFMLTEIHPKQKYVLKKNPNYLEADKVQLDTLEIVFIEAAEAELAAYTNGEIDVSDNMNNESMQKYKDSPEYFAADRIGTYYFDYNTSVKPFDDARVRKAFAIAINREQIVRNVLQSTEKLAYGFVPYGMPDLVDPSKEYRDVVGDLFKEDVAEAKRLLAEAGYPDGKGLPEIEFMTMSGQTDRDIAQALHSMWKENLGVEVTINILESKIYWDEMRMGNFMIARDGWTGDYLDPMTNLTLFETVNAADGPRWSNKEYDALLQENREIQDQAKRSANYAKAEKILMDEMPVFPLYFYQDTYLAKPHVKGVMKNYIGHTYFEYAYIE</sequence>
<dbReference type="Pfam" id="PF00496">
    <property type="entry name" value="SBP_bac_5"/>
    <property type="match status" value="1"/>
</dbReference>
<evidence type="ECO:0000313" key="8">
    <source>
        <dbReference type="EMBL" id="RNB80838.1"/>
    </source>
</evidence>
<feature type="compositionally biased region" description="Low complexity" evidence="6">
    <location>
        <begin position="46"/>
        <end position="64"/>
    </location>
</feature>
<dbReference type="CDD" id="cd08504">
    <property type="entry name" value="PBP2_OppA"/>
    <property type="match status" value="1"/>
</dbReference>
<organism evidence="8 9">
    <name type="scientific">Brevibacillus panacihumi</name>
    <dbReference type="NCBI Taxonomy" id="497735"/>
    <lineage>
        <taxon>Bacteria</taxon>
        <taxon>Bacillati</taxon>
        <taxon>Bacillota</taxon>
        <taxon>Bacilli</taxon>
        <taxon>Bacillales</taxon>
        <taxon>Paenibacillaceae</taxon>
        <taxon>Brevibacillus</taxon>
    </lineage>
</organism>
<dbReference type="InterPro" id="IPR030678">
    <property type="entry name" value="Peptide/Ni-bd"/>
</dbReference>
<dbReference type="GO" id="GO:0015833">
    <property type="term" value="P:peptide transport"/>
    <property type="evidence" value="ECO:0007669"/>
    <property type="project" value="UniProtKB-KW"/>
</dbReference>
<dbReference type="FunFam" id="3.10.105.10:FF:000001">
    <property type="entry name" value="Oligopeptide ABC transporter, oligopeptide-binding protein"/>
    <property type="match status" value="1"/>
</dbReference>
<gene>
    <name evidence="8" type="ORF">EDM58_08340</name>
</gene>